<organism evidence="1 2">
    <name type="scientific">Pedobacter psychrotolerans</name>
    <dbReference type="NCBI Taxonomy" id="1843235"/>
    <lineage>
        <taxon>Bacteria</taxon>
        <taxon>Pseudomonadati</taxon>
        <taxon>Bacteroidota</taxon>
        <taxon>Sphingobacteriia</taxon>
        <taxon>Sphingobacteriales</taxon>
        <taxon>Sphingobacteriaceae</taxon>
        <taxon>Pedobacter</taxon>
    </lineage>
</organism>
<name>A0A4R2HD17_9SPHI</name>
<reference evidence="1 2" key="1">
    <citation type="submission" date="2019-03" db="EMBL/GenBank/DDBJ databases">
        <title>Genomic Encyclopedia of Type Strains, Phase IV (KMG-IV): sequencing the most valuable type-strain genomes for metagenomic binning, comparative biology and taxonomic classification.</title>
        <authorList>
            <person name="Goeker M."/>
        </authorList>
    </citation>
    <scope>NUCLEOTIDE SEQUENCE [LARGE SCALE GENOMIC DNA]</scope>
    <source>
        <strain evidence="1 2">DSM 103236</strain>
    </source>
</reference>
<evidence type="ECO:0000313" key="1">
    <source>
        <dbReference type="EMBL" id="TCO25312.1"/>
    </source>
</evidence>
<dbReference type="AlphaFoldDB" id="A0A4R2HD17"/>
<comment type="caution">
    <text evidence="1">The sequence shown here is derived from an EMBL/GenBank/DDBJ whole genome shotgun (WGS) entry which is preliminary data.</text>
</comment>
<gene>
    <name evidence="1" type="ORF">EV200_104349</name>
</gene>
<dbReference type="EMBL" id="SLWO01000004">
    <property type="protein sequence ID" value="TCO25312.1"/>
    <property type="molecule type" value="Genomic_DNA"/>
</dbReference>
<dbReference type="Proteomes" id="UP000295684">
    <property type="component" value="Unassembled WGS sequence"/>
</dbReference>
<proteinExistence type="predicted"/>
<sequence length="49" mass="5797">MRLNLLYILYFPDLFTAQSNTHKANLHPKKSVAMQQQSFELSLMTIKER</sequence>
<evidence type="ECO:0000313" key="2">
    <source>
        <dbReference type="Proteomes" id="UP000295684"/>
    </source>
</evidence>
<protein>
    <submittedName>
        <fullName evidence="1">Uncharacterized protein</fullName>
    </submittedName>
</protein>
<accession>A0A4R2HD17</accession>